<evidence type="ECO:0000313" key="2">
    <source>
        <dbReference type="Proteomes" id="UP000324255"/>
    </source>
</evidence>
<sequence length="130" mass="14419">MKRAPALTSANYSFPDPGELNKRVAYRKRISVPGDSGTLVSKDLSTFETWTKVRQTGAATYQGTVQTDTTVTHYLTIRYRTDISSEWEAVVSGEVMRIRRIRDLNSAGRFLLLECESKGAAENYSGGAYG</sequence>
<dbReference type="Proteomes" id="UP000324255">
    <property type="component" value="Unassembled WGS sequence"/>
</dbReference>
<dbReference type="Gene3D" id="2.40.10.270">
    <property type="entry name" value="Bacteriophage SPP1 head-tail adaptor protein"/>
    <property type="match status" value="1"/>
</dbReference>
<dbReference type="InterPro" id="IPR008767">
    <property type="entry name" value="Phage_SPP1_head-tail_adaptor"/>
</dbReference>
<dbReference type="RefSeq" id="WP_150015742.1">
    <property type="nucleotide sequence ID" value="NZ_VWVM01000027.1"/>
</dbReference>
<protein>
    <submittedName>
        <fullName evidence="1">Phage head closure protein</fullName>
    </submittedName>
</protein>
<organism evidence="1 2">
    <name type="scientific">Candidatus Pantoea gossypiicola</name>
    <dbReference type="NCBI Taxonomy" id="2608008"/>
    <lineage>
        <taxon>Bacteria</taxon>
        <taxon>Pseudomonadati</taxon>
        <taxon>Pseudomonadota</taxon>
        <taxon>Gammaproteobacteria</taxon>
        <taxon>Enterobacterales</taxon>
        <taxon>Erwiniaceae</taxon>
        <taxon>Pantoea</taxon>
    </lineage>
</organism>
<evidence type="ECO:0000313" key="1">
    <source>
        <dbReference type="EMBL" id="KAA6118673.1"/>
    </source>
</evidence>
<comment type="caution">
    <text evidence="1">The sequence shown here is derived from an EMBL/GenBank/DDBJ whole genome shotgun (WGS) entry which is preliminary data.</text>
</comment>
<keyword evidence="2" id="KW-1185">Reference proteome</keyword>
<accession>A0AB34CCP3</accession>
<dbReference type="EMBL" id="VWVM01000027">
    <property type="protein sequence ID" value="KAA6118673.1"/>
    <property type="molecule type" value="Genomic_DNA"/>
</dbReference>
<name>A0AB34CCP3_9GAMM</name>
<dbReference type="InterPro" id="IPR038666">
    <property type="entry name" value="SSP1_head-tail_sf"/>
</dbReference>
<dbReference type="AlphaFoldDB" id="A0AB34CCP3"/>
<dbReference type="NCBIfam" id="TIGR01563">
    <property type="entry name" value="gp16_SPP1"/>
    <property type="match status" value="1"/>
</dbReference>
<proteinExistence type="predicted"/>
<gene>
    <name evidence="1" type="ORF">F3I20_21955</name>
</gene>
<reference evidence="1 2" key="1">
    <citation type="submission" date="2019-09" db="EMBL/GenBank/DDBJ databases">
        <title>Genomic diversity of phyloplane-associated Pantoea species in Pakistan cotton crop.</title>
        <authorList>
            <person name="Tufail M.R."/>
            <person name="Cook D.R."/>
        </authorList>
    </citation>
    <scope>NUCLEOTIDE SEQUENCE [LARGE SCALE GENOMIC DNA]</scope>
    <source>
        <strain evidence="1 2">B_8</strain>
    </source>
</reference>
<dbReference type="Pfam" id="PF05521">
    <property type="entry name" value="Phage_HCP"/>
    <property type="match status" value="1"/>
</dbReference>